<dbReference type="EMBL" id="CP000453">
    <property type="protein sequence ID" value="ABI57296.1"/>
    <property type="molecule type" value="Genomic_DNA"/>
</dbReference>
<sequence>MMRKLTCYCSAAALAAGASLSGAVMADEARIAELEERIEALEASPATGDGIRFGGALRFNVRYDDTDAGSAIRDRGGDINLDTFRVNVDGRQDRVTFAAEYRWYPDFDQHFLHTGWVGYDFTDTTTARIGQQRAAFGLQPYQSNNFWFSSNYYVGLEDKLAIGINVDHEQGPLKLDLGFFSNPASGSAGSSGHYSTEVAPAADCGAGADAGLCNEEMNQLYARAAYTFDHGPDAATEFGISGMAGKLRNTLTGDRGDSWAAAAHLNGQYQRWNVMAQFASYEHDPRNPDGANDDIINMSIQGFTGFGTPSEADTFILNVAYDLPVSFGPVSNLRFYNDYSTVRSKSDSSRNTEQNVTGMSITAGNIFTYVDIIRGKNQPFVGGQTMVGDDGSWETLYNINIGYYF</sequence>
<reference evidence="3" key="1">
    <citation type="submission" date="2006-08" db="EMBL/GenBank/DDBJ databases">
        <title>Complete sequence of Alkalilimnicola ehrilichei MLHE-1.</title>
        <authorList>
            <person name="Copeland A."/>
            <person name="Lucas S."/>
            <person name="Lapidus A."/>
            <person name="Barry K."/>
            <person name="Detter J.C."/>
            <person name="Glavina del Rio T."/>
            <person name="Hammon N."/>
            <person name="Israni S."/>
            <person name="Dalin E."/>
            <person name="Tice H."/>
            <person name="Pitluck S."/>
            <person name="Sims D."/>
            <person name="Brettin T."/>
            <person name="Bruce D."/>
            <person name="Han C."/>
            <person name="Tapia R."/>
            <person name="Gilna P."/>
            <person name="Schmutz J."/>
            <person name="Larimer F."/>
            <person name="Land M."/>
            <person name="Hauser L."/>
            <person name="Kyrpides N."/>
            <person name="Mikhailova N."/>
            <person name="Oremland R.S."/>
            <person name="Hoeft S.E."/>
            <person name="Switzer-Blum J."/>
            <person name="Kulp T."/>
            <person name="King G."/>
            <person name="Tabita R."/>
            <person name="Witte B."/>
            <person name="Santini J.M."/>
            <person name="Basu P."/>
            <person name="Hollibaugh J.T."/>
            <person name="Xie G."/>
            <person name="Stolz J.F."/>
            <person name="Richardson P."/>
        </authorList>
    </citation>
    <scope>NUCLEOTIDE SEQUENCE [LARGE SCALE GENOMIC DNA]</scope>
    <source>
        <strain evidence="3">ATCC BAA-1101 / DSM 17681 / MLHE-1</strain>
    </source>
</reference>
<accession>Q0A791</accession>
<feature type="signal peptide" evidence="1">
    <location>
        <begin position="1"/>
        <end position="26"/>
    </location>
</feature>
<protein>
    <recommendedName>
        <fullName evidence="4">Phosphate-selective porin O and P</fullName>
    </recommendedName>
</protein>
<evidence type="ECO:0000313" key="2">
    <source>
        <dbReference type="EMBL" id="ABI57296.1"/>
    </source>
</evidence>
<evidence type="ECO:0008006" key="4">
    <source>
        <dbReference type="Google" id="ProtNLM"/>
    </source>
</evidence>
<keyword evidence="3" id="KW-1185">Reference proteome</keyword>
<dbReference type="HOGENOM" id="CLU_043009_1_0_6"/>
<evidence type="ECO:0000313" key="3">
    <source>
        <dbReference type="Proteomes" id="UP000001962"/>
    </source>
</evidence>
<gene>
    <name evidence="2" type="ordered locus">Mlg_1954</name>
</gene>
<dbReference type="RefSeq" id="WP_011629690.1">
    <property type="nucleotide sequence ID" value="NC_008340.1"/>
</dbReference>
<dbReference type="Proteomes" id="UP000001962">
    <property type="component" value="Chromosome"/>
</dbReference>
<name>Q0A791_ALKEH</name>
<dbReference type="OrthoDB" id="625456at2"/>
<dbReference type="SUPFAM" id="SSF56935">
    <property type="entry name" value="Porins"/>
    <property type="match status" value="1"/>
</dbReference>
<dbReference type="KEGG" id="aeh:Mlg_1954"/>
<dbReference type="eggNOG" id="COG3746">
    <property type="taxonomic scope" value="Bacteria"/>
</dbReference>
<feature type="chain" id="PRO_5004167905" description="Phosphate-selective porin O and P" evidence="1">
    <location>
        <begin position="27"/>
        <end position="405"/>
    </location>
</feature>
<keyword evidence="1" id="KW-0732">Signal</keyword>
<organism evidence="2 3">
    <name type="scientific">Alkalilimnicola ehrlichii (strain ATCC BAA-1101 / DSM 17681 / MLHE-1)</name>
    <dbReference type="NCBI Taxonomy" id="187272"/>
    <lineage>
        <taxon>Bacteria</taxon>
        <taxon>Pseudomonadati</taxon>
        <taxon>Pseudomonadota</taxon>
        <taxon>Gammaproteobacteria</taxon>
        <taxon>Chromatiales</taxon>
        <taxon>Ectothiorhodospiraceae</taxon>
        <taxon>Alkalilimnicola</taxon>
    </lineage>
</organism>
<evidence type="ECO:0000256" key="1">
    <source>
        <dbReference type="SAM" id="SignalP"/>
    </source>
</evidence>
<proteinExistence type="predicted"/>
<dbReference type="AlphaFoldDB" id="Q0A791"/>